<feature type="non-terminal residue" evidence="1">
    <location>
        <position position="86"/>
    </location>
</feature>
<dbReference type="Proteomes" id="UP001145114">
    <property type="component" value="Unassembled WGS sequence"/>
</dbReference>
<evidence type="ECO:0000313" key="2">
    <source>
        <dbReference type="Proteomes" id="UP001145114"/>
    </source>
</evidence>
<accession>A0ACC1HLA9</accession>
<dbReference type="EMBL" id="JAMZIH010003200">
    <property type="protein sequence ID" value="KAJ1676982.1"/>
    <property type="molecule type" value="Genomic_DNA"/>
</dbReference>
<reference evidence="1" key="1">
    <citation type="submission" date="2022-06" db="EMBL/GenBank/DDBJ databases">
        <title>Phylogenomic reconstructions and comparative analyses of Kickxellomycotina fungi.</title>
        <authorList>
            <person name="Reynolds N.K."/>
            <person name="Stajich J.E."/>
            <person name="Barry K."/>
            <person name="Grigoriev I.V."/>
            <person name="Crous P."/>
            <person name="Smith M.E."/>
        </authorList>
    </citation>
    <scope>NUCLEOTIDE SEQUENCE</scope>
    <source>
        <strain evidence="1">RSA 2271</strain>
    </source>
</reference>
<keyword evidence="2" id="KW-1185">Reference proteome</keyword>
<comment type="caution">
    <text evidence="1">The sequence shown here is derived from an EMBL/GenBank/DDBJ whole genome shotgun (WGS) entry which is preliminary data.</text>
</comment>
<feature type="non-terminal residue" evidence="1">
    <location>
        <position position="1"/>
    </location>
</feature>
<organism evidence="1 2">
    <name type="scientific">Spiromyces aspiralis</name>
    <dbReference type="NCBI Taxonomy" id="68401"/>
    <lineage>
        <taxon>Eukaryota</taxon>
        <taxon>Fungi</taxon>
        <taxon>Fungi incertae sedis</taxon>
        <taxon>Zoopagomycota</taxon>
        <taxon>Kickxellomycotina</taxon>
        <taxon>Kickxellomycetes</taxon>
        <taxon>Kickxellales</taxon>
        <taxon>Kickxellaceae</taxon>
        <taxon>Spiromyces</taxon>
    </lineage>
</organism>
<name>A0ACC1HLA9_9FUNG</name>
<protein>
    <submittedName>
        <fullName evidence="1">Uncharacterized protein</fullName>
    </submittedName>
</protein>
<gene>
    <name evidence="1" type="ORF">EV182_007129</name>
</gene>
<sequence>GSGGHDSQLDHGVLFISSDFDHVVLYNDPLGTPPRPPFEYLDTARPFRVDLELSGMTVFGLGNQAAKGEQIARQEFEKEESERRAQ</sequence>
<evidence type="ECO:0000313" key="1">
    <source>
        <dbReference type="EMBL" id="KAJ1676982.1"/>
    </source>
</evidence>
<proteinExistence type="predicted"/>